<keyword evidence="5" id="KW-1185">Reference proteome</keyword>
<reference evidence="2" key="3">
    <citation type="submission" date="2020-07" db="EMBL/GenBank/DDBJ databases">
        <authorList>
            <person name="Yang C."/>
        </authorList>
    </citation>
    <scope>NUCLEOTIDE SEQUENCE</scope>
    <source>
        <strain evidence="2">Cx-624</strain>
    </source>
</reference>
<proteinExistence type="predicted"/>
<dbReference type="EMBL" id="CP059472">
    <property type="protein sequence ID" value="QMS99538.1"/>
    <property type="molecule type" value="Genomic_DNA"/>
</dbReference>
<feature type="compositionally biased region" description="Basic and acidic residues" evidence="1">
    <location>
        <begin position="88"/>
        <end position="98"/>
    </location>
</feature>
<evidence type="ECO:0000313" key="4">
    <source>
        <dbReference type="Proteomes" id="UP000515349"/>
    </source>
</evidence>
<dbReference type="Proteomes" id="UP000515349">
    <property type="component" value="Chromosome"/>
</dbReference>
<dbReference type="EMBL" id="JACEUX010000001">
    <property type="protein sequence ID" value="MBA5246096.1"/>
    <property type="molecule type" value="Genomic_DNA"/>
</dbReference>
<name>A0A7D7LTK2_9FLAO</name>
<dbReference type="Proteomes" id="UP000539710">
    <property type="component" value="Unassembled WGS sequence"/>
</dbReference>
<reference evidence="3 4" key="1">
    <citation type="submission" date="2020-07" db="EMBL/GenBank/DDBJ databases">
        <title>Chryseobacterium sp.cx-624.</title>
        <authorList>
            <person name="Yang C."/>
        </authorList>
    </citation>
    <scope>NUCLEOTIDE SEQUENCE [LARGE SCALE GENOMIC DNA]</scope>
    <source>
        <strain evidence="4">cx-624</strain>
        <strain evidence="3">Cx-624</strain>
    </source>
</reference>
<sequence>MMAEDNKTEQDLKIEQLNYPAKEDIFENEEHIPIDGDGNPVEESELVAELTSDDPAADLDIPGAELDDDQQELGSEDEENNYWSLGGDNHDEPQQDNI</sequence>
<evidence type="ECO:0000313" key="2">
    <source>
        <dbReference type="EMBL" id="MBA5246096.1"/>
    </source>
</evidence>
<evidence type="ECO:0000256" key="1">
    <source>
        <dbReference type="SAM" id="MobiDB-lite"/>
    </source>
</evidence>
<protein>
    <submittedName>
        <fullName evidence="3">Uncharacterized protein</fullName>
    </submittedName>
</protein>
<accession>A0A7D7LTK2</accession>
<reference evidence="5" key="2">
    <citation type="submission" date="2020-07" db="EMBL/GenBank/DDBJ databases">
        <title>Flavobacterium sp. xlx-214.</title>
        <authorList>
            <person name="Yang C."/>
        </authorList>
    </citation>
    <scope>NUCLEOTIDE SEQUENCE [LARGE SCALE GENOMIC DNA]</scope>
    <source>
        <strain evidence="5">CX-624</strain>
    </source>
</reference>
<feature type="compositionally biased region" description="Acidic residues" evidence="1">
    <location>
        <begin position="65"/>
        <end position="80"/>
    </location>
</feature>
<dbReference type="KEGG" id="cbau:H1R16_00430"/>
<evidence type="ECO:0000313" key="3">
    <source>
        <dbReference type="EMBL" id="QMS99538.1"/>
    </source>
</evidence>
<dbReference type="AlphaFoldDB" id="A0A7D7LTK2"/>
<organism evidence="3 4">
    <name type="scientific">Marnyiella aurantia</name>
    <dbReference type="NCBI Taxonomy" id="2758037"/>
    <lineage>
        <taxon>Bacteria</taxon>
        <taxon>Pseudomonadati</taxon>
        <taxon>Bacteroidota</taxon>
        <taxon>Flavobacteriia</taxon>
        <taxon>Flavobacteriales</taxon>
        <taxon>Weeksellaceae</taxon>
        <taxon>Marnyiella</taxon>
    </lineage>
</organism>
<evidence type="ECO:0000313" key="5">
    <source>
        <dbReference type="Proteomes" id="UP000539710"/>
    </source>
</evidence>
<gene>
    <name evidence="3" type="ORF">H1R16_00430</name>
    <name evidence="2" type="ORF">H2507_02840</name>
</gene>
<feature type="region of interest" description="Disordered" evidence="1">
    <location>
        <begin position="53"/>
        <end position="98"/>
    </location>
</feature>